<evidence type="ECO:0000256" key="1">
    <source>
        <dbReference type="ARBA" id="ARBA00038101"/>
    </source>
</evidence>
<sequence>MVTELQVLNNNDNRLNWKDNLKYDLPIFLASQNSGHFDVWFILEIIWIGDCYYNGTGTAKDDEKAFQWYMKSAEGGNHTAQCSLGYRYENGIGTTKYEKKAFQWYMKSAKGGSHKSRRNIGGDRDGQNNLGDCYYYGIGTTKYEKKALHRYLKSS</sequence>
<dbReference type="InterPro" id="IPR050767">
    <property type="entry name" value="Sel1_AlgK"/>
</dbReference>
<dbReference type="STRING" id="1348612.A0A397JH16"/>
<dbReference type="SMART" id="SM00671">
    <property type="entry name" value="SEL1"/>
    <property type="match status" value="3"/>
</dbReference>
<reference evidence="2 3" key="1">
    <citation type="submission" date="2018-08" db="EMBL/GenBank/DDBJ databases">
        <title>Genome and evolution of the arbuscular mycorrhizal fungus Diversispora epigaea (formerly Glomus versiforme) and its bacterial endosymbionts.</title>
        <authorList>
            <person name="Sun X."/>
            <person name="Fei Z."/>
            <person name="Harrison M."/>
        </authorList>
    </citation>
    <scope>NUCLEOTIDE SEQUENCE [LARGE SCALE GENOMIC DNA]</scope>
    <source>
        <strain evidence="2 3">IT104</strain>
    </source>
</reference>
<accession>A0A397JH16</accession>
<dbReference type="InterPro" id="IPR006597">
    <property type="entry name" value="Sel1-like"/>
</dbReference>
<dbReference type="OrthoDB" id="2425131at2759"/>
<dbReference type="PANTHER" id="PTHR11102:SF160">
    <property type="entry name" value="ERAD-ASSOCIATED E3 UBIQUITIN-PROTEIN LIGASE COMPONENT HRD3"/>
    <property type="match status" value="1"/>
</dbReference>
<dbReference type="Pfam" id="PF08238">
    <property type="entry name" value="Sel1"/>
    <property type="match status" value="3"/>
</dbReference>
<comment type="similarity">
    <text evidence="1">Belongs to the sel-1 family.</text>
</comment>
<dbReference type="InterPro" id="IPR011990">
    <property type="entry name" value="TPR-like_helical_dom_sf"/>
</dbReference>
<dbReference type="PANTHER" id="PTHR11102">
    <property type="entry name" value="SEL-1-LIKE PROTEIN"/>
    <property type="match status" value="1"/>
</dbReference>
<evidence type="ECO:0000313" key="2">
    <source>
        <dbReference type="EMBL" id="RHZ84454.1"/>
    </source>
</evidence>
<name>A0A397JH16_9GLOM</name>
<dbReference type="EMBL" id="PQFF01000077">
    <property type="protein sequence ID" value="RHZ84454.1"/>
    <property type="molecule type" value="Genomic_DNA"/>
</dbReference>
<dbReference type="Gene3D" id="1.25.40.10">
    <property type="entry name" value="Tetratricopeptide repeat domain"/>
    <property type="match status" value="2"/>
</dbReference>
<gene>
    <name evidence="2" type="ORF">Glove_81g71</name>
</gene>
<keyword evidence="3" id="KW-1185">Reference proteome</keyword>
<dbReference type="Proteomes" id="UP000266861">
    <property type="component" value="Unassembled WGS sequence"/>
</dbReference>
<evidence type="ECO:0000313" key="3">
    <source>
        <dbReference type="Proteomes" id="UP000266861"/>
    </source>
</evidence>
<comment type="caution">
    <text evidence="2">The sequence shown here is derived from an EMBL/GenBank/DDBJ whole genome shotgun (WGS) entry which is preliminary data.</text>
</comment>
<protein>
    <submittedName>
        <fullName evidence="2">Uncharacterized protein</fullName>
    </submittedName>
</protein>
<dbReference type="SUPFAM" id="SSF81901">
    <property type="entry name" value="HCP-like"/>
    <property type="match status" value="1"/>
</dbReference>
<dbReference type="AlphaFoldDB" id="A0A397JH16"/>
<proteinExistence type="inferred from homology"/>
<organism evidence="2 3">
    <name type="scientific">Diversispora epigaea</name>
    <dbReference type="NCBI Taxonomy" id="1348612"/>
    <lineage>
        <taxon>Eukaryota</taxon>
        <taxon>Fungi</taxon>
        <taxon>Fungi incertae sedis</taxon>
        <taxon>Mucoromycota</taxon>
        <taxon>Glomeromycotina</taxon>
        <taxon>Glomeromycetes</taxon>
        <taxon>Diversisporales</taxon>
        <taxon>Diversisporaceae</taxon>
        <taxon>Diversispora</taxon>
    </lineage>
</organism>